<dbReference type="Proteomes" id="UP000199208">
    <property type="component" value="Unassembled WGS sequence"/>
</dbReference>
<proteinExistence type="predicted"/>
<dbReference type="RefSeq" id="WP_092590361.1">
    <property type="nucleotide sequence ID" value="NZ_FMWL01000006.1"/>
</dbReference>
<keyword evidence="2" id="KW-1185">Reference proteome</keyword>
<name>A0A1G5RZ96_9FIRM</name>
<dbReference type="EMBL" id="FMWL01000006">
    <property type="protein sequence ID" value="SCZ79080.1"/>
    <property type="molecule type" value="Genomic_DNA"/>
</dbReference>
<dbReference type="AlphaFoldDB" id="A0A1G5RZ96"/>
<reference evidence="1 2" key="1">
    <citation type="submission" date="2016-10" db="EMBL/GenBank/DDBJ databases">
        <authorList>
            <person name="de Groot N.N."/>
        </authorList>
    </citation>
    <scope>NUCLEOTIDE SEQUENCE [LARGE SCALE GENOMIC DNA]</scope>
    <source>
        <strain evidence="1 2">DSM 2784</strain>
    </source>
</reference>
<organism evidence="1 2">
    <name type="scientific">Acidaminobacter hydrogenoformans DSM 2784</name>
    <dbReference type="NCBI Taxonomy" id="1120920"/>
    <lineage>
        <taxon>Bacteria</taxon>
        <taxon>Bacillati</taxon>
        <taxon>Bacillota</taxon>
        <taxon>Clostridia</taxon>
        <taxon>Peptostreptococcales</taxon>
        <taxon>Acidaminobacteraceae</taxon>
        <taxon>Acidaminobacter</taxon>
    </lineage>
</organism>
<evidence type="ECO:0000313" key="1">
    <source>
        <dbReference type="EMBL" id="SCZ79080.1"/>
    </source>
</evidence>
<accession>A0A1G5RZ96</accession>
<dbReference type="STRING" id="1120920.SAMN03080599_01584"/>
<dbReference type="OrthoDB" id="9783544at2"/>
<sequence length="346" mass="38089">MSILDLIRGNYRIVSVVGMAKNAGKTSALNDILYSAFDEGVRLGLTSIGRDGERVDVVTCTEKPMIYIERGTLIATAESLFHCSEAKLEVLEMTDFQSSLGRIVIARAVNSGNVEIGGPVTNQEIREVSERMLQYGAELVLVDGALDRMSSASPAITDATILSTGAVLSRDMNKVIEQSIHRVHLLQLETVVDPVVRLLAEECLRARLIAVIDDAFEVRSIEAKTALGAGIKIAEALDEHTRYVVLPGSLVTKTMRDLVAASSHFKGITLIVRDATKIFVDARDWQLFRRAGLKVEVIEPIRVLAVTINPYAPQGYYFDPKTFRRRMSEDLLPIPVFDVMEGEADL</sequence>
<protein>
    <submittedName>
        <fullName evidence="1">Uncharacterized protein</fullName>
    </submittedName>
</protein>
<evidence type="ECO:0000313" key="2">
    <source>
        <dbReference type="Proteomes" id="UP000199208"/>
    </source>
</evidence>
<gene>
    <name evidence="1" type="ORF">SAMN03080599_01584</name>
</gene>